<comment type="similarity">
    <text evidence="1">Belongs to the DnaB/DnaD family.</text>
</comment>
<evidence type="ECO:0000313" key="5">
    <source>
        <dbReference type="EMBL" id="MTS26385.1"/>
    </source>
</evidence>
<dbReference type="RefSeq" id="WP_009324751.1">
    <property type="nucleotide sequence ID" value="NZ_CAOJUJ010000005.1"/>
</dbReference>
<comment type="caution">
    <text evidence="3">The sequence shown here is derived from an EMBL/GenBank/DDBJ whole genome shotgun (WGS) entry which is preliminary data.</text>
</comment>
<dbReference type="EMBL" id="LMUA01000004">
    <property type="protein sequence ID" value="KUE77239.1"/>
    <property type="molecule type" value="Genomic_DNA"/>
</dbReference>
<dbReference type="NCBIfam" id="TIGR01446">
    <property type="entry name" value="DnaD_dom"/>
    <property type="match status" value="1"/>
</dbReference>
<dbReference type="Gene3D" id="1.10.10.630">
    <property type="entry name" value="DnaD domain-like"/>
    <property type="match status" value="2"/>
</dbReference>
<evidence type="ECO:0000313" key="8">
    <source>
        <dbReference type="Proteomes" id="UP000431913"/>
    </source>
</evidence>
<dbReference type="EMBL" id="WMZR01000001">
    <property type="protein sequence ID" value="MTS50135.1"/>
    <property type="molecule type" value="Genomic_DNA"/>
</dbReference>
<proteinExistence type="inferred from homology"/>
<dbReference type="Proteomes" id="UP000431913">
    <property type="component" value="Unassembled WGS sequence"/>
</dbReference>
<feature type="domain" description="DnaB/C C-terminal" evidence="2">
    <location>
        <begin position="212"/>
        <end position="270"/>
    </location>
</feature>
<evidence type="ECO:0000313" key="4">
    <source>
        <dbReference type="EMBL" id="MST90358.1"/>
    </source>
</evidence>
<evidence type="ECO:0000256" key="1">
    <source>
        <dbReference type="ARBA" id="ARBA00093462"/>
    </source>
</evidence>
<protein>
    <submittedName>
        <fullName evidence="4">DnaD domain protein</fullName>
    </submittedName>
</protein>
<dbReference type="Proteomes" id="UP000449193">
    <property type="component" value="Unassembled WGS sequence"/>
</dbReference>
<dbReference type="AlphaFoldDB" id="A0A0W7TTU2"/>
<organism evidence="3 7">
    <name type="scientific">Ruthenibacterium lactatiformans</name>
    <dbReference type="NCBI Taxonomy" id="1550024"/>
    <lineage>
        <taxon>Bacteria</taxon>
        <taxon>Bacillati</taxon>
        <taxon>Bacillota</taxon>
        <taxon>Clostridia</taxon>
        <taxon>Eubacteriales</taxon>
        <taxon>Oscillospiraceae</taxon>
        <taxon>Ruthenibacterium</taxon>
    </lineage>
</organism>
<dbReference type="EMBL" id="WMZU01000003">
    <property type="protein sequence ID" value="MTS26385.1"/>
    <property type="molecule type" value="Genomic_DNA"/>
</dbReference>
<reference evidence="4 8" key="3">
    <citation type="submission" date="2019-08" db="EMBL/GenBank/DDBJ databases">
        <title>In-depth cultivation of the pig gut microbiome towards novel bacterial diversity and tailored functional studies.</title>
        <authorList>
            <person name="Wylensek D."/>
            <person name="Hitch T.C.A."/>
            <person name="Clavel T."/>
        </authorList>
    </citation>
    <scope>NUCLEOTIDE SEQUENCE [LARGE SCALE GENOMIC DNA]</scope>
    <source>
        <strain evidence="4 8">WCA3-601-WT-6J</strain>
    </source>
</reference>
<sequence length="310" mass="33178">MAYRLVENKGDSVAVPQLVIAKLPELEDDWLRVALFVVATGETDPARIAAALRLKSPERAQTALVYWKGAGLLESCGEPQARGGIDAAPAPRAHLTTPEVASAAQGDPAIAGLVQECQALMGGVITQADTNILVSMYLSDGMPVDMILLGVAHFAALGKRSARYIERALLGWQREGIDSGEAAERYLRLLDQRAAHEKETAKLLGLADAKFTKADSRAIADWYESYGYGPDMIAEAAAYAGEKKSVKYVNGILRAWYTKGYKTVRDVMAESAMGSSNVQAAAPAVKHNILGGGLRRAPRVPGMPQEGKTQ</sequence>
<accession>A0A0W7TTU2</accession>
<dbReference type="InterPro" id="IPR006343">
    <property type="entry name" value="DnaB/C_C"/>
</dbReference>
<dbReference type="Proteomes" id="UP000472755">
    <property type="component" value="Unassembled WGS sequence"/>
</dbReference>
<evidence type="ECO:0000313" key="10">
    <source>
        <dbReference type="Proteomes" id="UP000472755"/>
    </source>
</evidence>
<dbReference type="Pfam" id="PF07261">
    <property type="entry name" value="DnaB_2"/>
    <property type="match status" value="2"/>
</dbReference>
<evidence type="ECO:0000313" key="6">
    <source>
        <dbReference type="EMBL" id="MTS50135.1"/>
    </source>
</evidence>
<dbReference type="GeneID" id="42856275"/>
<dbReference type="Proteomes" id="UP000053433">
    <property type="component" value="Unassembled WGS sequence"/>
</dbReference>
<dbReference type="InterPro" id="IPR034829">
    <property type="entry name" value="DnaD-like_sf"/>
</dbReference>
<name>A0A0W7TTU2_9FIRM</name>
<evidence type="ECO:0000259" key="2">
    <source>
        <dbReference type="Pfam" id="PF07261"/>
    </source>
</evidence>
<evidence type="ECO:0000313" key="9">
    <source>
        <dbReference type="Proteomes" id="UP000449193"/>
    </source>
</evidence>
<gene>
    <name evidence="3" type="ORF">ASJ35_04960</name>
    <name evidence="4" type="ORF">FYJ76_00175</name>
    <name evidence="6" type="ORF">GMD52_01075</name>
    <name evidence="5" type="ORF">GMD59_03675</name>
</gene>
<reference evidence="3 7" key="1">
    <citation type="submission" date="2015-10" db="EMBL/GenBank/DDBJ databases">
        <title>A novel member of the family Ruminococcaceae isolated from human faeces.</title>
        <authorList>
            <person name="Shkoporov A.N."/>
            <person name="Chaplin A.V."/>
            <person name="Motuzova O.V."/>
            <person name="Kafarskaia L.I."/>
            <person name="Efimov B.A."/>
        </authorList>
    </citation>
    <scope>NUCLEOTIDE SEQUENCE [LARGE SCALE GENOMIC DNA]</scope>
    <source>
        <strain evidence="3 7">668</strain>
    </source>
</reference>
<evidence type="ECO:0000313" key="3">
    <source>
        <dbReference type="EMBL" id="KUE77239.1"/>
    </source>
</evidence>
<evidence type="ECO:0000313" key="7">
    <source>
        <dbReference type="Proteomes" id="UP000053433"/>
    </source>
</evidence>
<feature type="domain" description="DnaB/C C-terminal" evidence="2">
    <location>
        <begin position="116"/>
        <end position="186"/>
    </location>
</feature>
<dbReference type="EMBL" id="VUNJ01000001">
    <property type="protein sequence ID" value="MST90358.1"/>
    <property type="molecule type" value="Genomic_DNA"/>
</dbReference>
<dbReference type="SUPFAM" id="SSF158499">
    <property type="entry name" value="DnaD domain-like"/>
    <property type="match status" value="2"/>
</dbReference>
<reference evidence="9 10" key="2">
    <citation type="journal article" date="2019" name="Nat. Med.">
        <title>A library of human gut bacterial isolates paired with longitudinal multiomics data enables mechanistic microbiome research.</title>
        <authorList>
            <person name="Poyet M."/>
            <person name="Groussin M."/>
            <person name="Gibbons S.M."/>
            <person name="Avila-Pacheco J."/>
            <person name="Jiang X."/>
            <person name="Kearney S.M."/>
            <person name="Perrotta A.R."/>
            <person name="Berdy B."/>
            <person name="Zhao S."/>
            <person name="Lieberman T.D."/>
            <person name="Swanson P.K."/>
            <person name="Smith M."/>
            <person name="Roesemann S."/>
            <person name="Alexander J.E."/>
            <person name="Rich S.A."/>
            <person name="Livny J."/>
            <person name="Vlamakis H."/>
            <person name="Clish C."/>
            <person name="Bullock K."/>
            <person name="Deik A."/>
            <person name="Scott J."/>
            <person name="Pierce K.A."/>
            <person name="Xavier R.J."/>
            <person name="Alm E.J."/>
        </authorList>
    </citation>
    <scope>NUCLEOTIDE SEQUENCE [LARGE SCALE GENOMIC DNA]</scope>
    <source>
        <strain evidence="5 10">BIOML-A4</strain>
        <strain evidence="6 9">BIOML-A7</strain>
    </source>
</reference>